<dbReference type="STRING" id="394503.Ccel_3353"/>
<keyword evidence="2" id="KW-1185">Reference proteome</keyword>
<dbReference type="Proteomes" id="UP000001349">
    <property type="component" value="Chromosome"/>
</dbReference>
<organism evidence="1 2">
    <name type="scientific">Ruminiclostridium cellulolyticum (strain ATCC 35319 / DSM 5812 / JCM 6584 / H10)</name>
    <name type="common">Clostridium cellulolyticum</name>
    <dbReference type="NCBI Taxonomy" id="394503"/>
    <lineage>
        <taxon>Bacteria</taxon>
        <taxon>Bacillati</taxon>
        <taxon>Bacillota</taxon>
        <taxon>Clostridia</taxon>
        <taxon>Eubacteriales</taxon>
        <taxon>Oscillospiraceae</taxon>
        <taxon>Ruminiclostridium</taxon>
    </lineage>
</organism>
<dbReference type="HOGENOM" id="CLU_164592_0_0_9"/>
<sequence length="122" mass="14257">METLSNIIKYYKRAFILGYWVMEAKMADTHNVQPSQTFETIIKEYLHQGKEKLEKDLAGTREAIKLIARDKTRNFMRTMDMGLNEEERDCLHSLIVTSMYQSFCYGYGIGKIEGETKQKVCL</sequence>
<name>B8I1K7_RUMCH</name>
<reference evidence="1 2" key="1">
    <citation type="submission" date="2009-01" db="EMBL/GenBank/DDBJ databases">
        <title>Complete sequence of Clostridium cellulolyticum H10.</title>
        <authorList>
            <consortium name="US DOE Joint Genome Institute"/>
            <person name="Lucas S."/>
            <person name="Copeland A."/>
            <person name="Lapidus A."/>
            <person name="Glavina del Rio T."/>
            <person name="Dalin E."/>
            <person name="Tice H."/>
            <person name="Bruce D."/>
            <person name="Goodwin L."/>
            <person name="Pitluck S."/>
            <person name="Chertkov O."/>
            <person name="Saunders E."/>
            <person name="Brettin T."/>
            <person name="Detter J.C."/>
            <person name="Han C."/>
            <person name="Larimer F."/>
            <person name="Land M."/>
            <person name="Hauser L."/>
            <person name="Kyrpides N."/>
            <person name="Ivanova N."/>
            <person name="Zhou J."/>
            <person name="Richardson P."/>
        </authorList>
    </citation>
    <scope>NUCLEOTIDE SEQUENCE [LARGE SCALE GENOMIC DNA]</scope>
    <source>
        <strain evidence="2">ATCC 35319 / DSM 5812 / JCM 6584 / H10</strain>
    </source>
</reference>
<gene>
    <name evidence="1" type="ordered locus">Ccel_3353</name>
</gene>
<dbReference type="eggNOG" id="ENOG5033E6F">
    <property type="taxonomic scope" value="Bacteria"/>
</dbReference>
<evidence type="ECO:0000313" key="2">
    <source>
        <dbReference type="Proteomes" id="UP000001349"/>
    </source>
</evidence>
<proteinExistence type="predicted"/>
<accession>B8I1K7</accession>
<evidence type="ECO:0000313" key="1">
    <source>
        <dbReference type="EMBL" id="ACL77642.1"/>
    </source>
</evidence>
<dbReference type="KEGG" id="cce:Ccel_3353"/>
<dbReference type="EMBL" id="CP001348">
    <property type="protein sequence ID" value="ACL77642.1"/>
    <property type="molecule type" value="Genomic_DNA"/>
</dbReference>
<dbReference type="AlphaFoldDB" id="B8I1K7"/>
<protein>
    <submittedName>
        <fullName evidence="1">Uncharacterized protein</fullName>
    </submittedName>
</protein>